<evidence type="ECO:0000313" key="2">
    <source>
        <dbReference type="Proteomes" id="UP000298416"/>
    </source>
</evidence>
<dbReference type="InterPro" id="IPR012340">
    <property type="entry name" value="NA-bd_OB-fold"/>
</dbReference>
<dbReference type="EMBL" id="PNBA02000004">
    <property type="protein sequence ID" value="KAG6427539.1"/>
    <property type="molecule type" value="Genomic_DNA"/>
</dbReference>
<evidence type="ECO:0000313" key="1">
    <source>
        <dbReference type="EMBL" id="KAG6427539.1"/>
    </source>
</evidence>
<organism evidence="1">
    <name type="scientific">Salvia splendens</name>
    <name type="common">Scarlet sage</name>
    <dbReference type="NCBI Taxonomy" id="180675"/>
    <lineage>
        <taxon>Eukaryota</taxon>
        <taxon>Viridiplantae</taxon>
        <taxon>Streptophyta</taxon>
        <taxon>Embryophyta</taxon>
        <taxon>Tracheophyta</taxon>
        <taxon>Spermatophyta</taxon>
        <taxon>Magnoliopsida</taxon>
        <taxon>eudicotyledons</taxon>
        <taxon>Gunneridae</taxon>
        <taxon>Pentapetalae</taxon>
        <taxon>asterids</taxon>
        <taxon>lamiids</taxon>
        <taxon>Lamiales</taxon>
        <taxon>Lamiaceae</taxon>
        <taxon>Nepetoideae</taxon>
        <taxon>Mentheae</taxon>
        <taxon>Salviinae</taxon>
        <taxon>Salvia</taxon>
        <taxon>Salvia subgen. Calosphace</taxon>
        <taxon>core Calosphace</taxon>
    </lineage>
</organism>
<proteinExistence type="predicted"/>
<comment type="caution">
    <text evidence="1">The sequence shown here is derived from an EMBL/GenBank/DDBJ whole genome shotgun (WGS) entry which is preliminary data.</text>
</comment>
<keyword evidence="2" id="KW-1185">Reference proteome</keyword>
<dbReference type="Proteomes" id="UP000298416">
    <property type="component" value="Unassembled WGS sequence"/>
</dbReference>
<dbReference type="AlphaFoldDB" id="A0A8X8YA37"/>
<dbReference type="Gene3D" id="2.40.50.140">
    <property type="entry name" value="Nucleic acid-binding proteins"/>
    <property type="match status" value="1"/>
</dbReference>
<dbReference type="SUPFAM" id="SSF50249">
    <property type="entry name" value="Nucleic acid-binding proteins"/>
    <property type="match status" value="1"/>
</dbReference>
<gene>
    <name evidence="1" type="ORF">SASPL_111785</name>
</gene>
<name>A0A8X8YA37_SALSN</name>
<sequence length="196" mass="22255">MVFSFKPFGDIASNENEEQSSFFDIIGVITSPGIVVRIKHDDTFLEQVSVDQTGVRVSREFDDLDVKSLDNVVCLETCLKKVRVLDDKKFRCDFYIKNFDVAVKRFGFIVNIVDDSSNASLLLWDREVVQLIGKRVTDLIGILNTDVKLADLLFGSDIVEVSGKGFIKKKMKKVNVMMRLQSATLRIFLVMTRFGK</sequence>
<reference evidence="1" key="2">
    <citation type="submission" date="2020-08" db="EMBL/GenBank/DDBJ databases">
        <title>Plant Genome Project.</title>
        <authorList>
            <person name="Zhang R.-G."/>
        </authorList>
    </citation>
    <scope>NUCLEOTIDE SEQUENCE</scope>
    <source>
        <strain evidence="1">Huo1</strain>
        <tissue evidence="1">Leaf</tissue>
    </source>
</reference>
<protein>
    <submittedName>
        <fullName evidence="1">Uncharacterized protein</fullName>
    </submittedName>
</protein>
<reference evidence="1" key="1">
    <citation type="submission" date="2018-01" db="EMBL/GenBank/DDBJ databases">
        <authorList>
            <person name="Mao J.F."/>
        </authorList>
    </citation>
    <scope>NUCLEOTIDE SEQUENCE</scope>
    <source>
        <strain evidence="1">Huo1</strain>
        <tissue evidence="1">Leaf</tissue>
    </source>
</reference>
<accession>A0A8X8YA37</accession>